<feature type="transmembrane region" description="Helical" evidence="8">
    <location>
        <begin position="166"/>
        <end position="186"/>
    </location>
</feature>
<comment type="similarity">
    <text evidence="2">Belongs to the polycystin family.</text>
</comment>
<comment type="caution">
    <text evidence="11">The sequence shown here is derived from an EMBL/GenBank/DDBJ whole genome shotgun (WGS) entry which is preliminary data.</text>
</comment>
<dbReference type="InterPro" id="IPR046791">
    <property type="entry name" value="Polycystin_dom"/>
</dbReference>
<evidence type="ECO:0000256" key="3">
    <source>
        <dbReference type="ARBA" id="ARBA00022692"/>
    </source>
</evidence>
<evidence type="ECO:0000256" key="4">
    <source>
        <dbReference type="ARBA" id="ARBA00022989"/>
    </source>
</evidence>
<keyword evidence="12" id="KW-1185">Reference proteome</keyword>
<feature type="disulfide bond" evidence="7">
    <location>
        <begin position="12"/>
        <end position="26"/>
    </location>
</feature>
<proteinExistence type="inferred from homology"/>
<accession>A0A3M7QW57</accession>
<evidence type="ECO:0000259" key="9">
    <source>
        <dbReference type="Pfam" id="PF08016"/>
    </source>
</evidence>
<dbReference type="AlphaFoldDB" id="A0A3M7QW57"/>
<feature type="transmembrane region" description="Helical" evidence="8">
    <location>
        <begin position="295"/>
        <end position="315"/>
    </location>
</feature>
<evidence type="ECO:0000256" key="2">
    <source>
        <dbReference type="ARBA" id="ARBA00007200"/>
    </source>
</evidence>
<evidence type="ECO:0000256" key="8">
    <source>
        <dbReference type="SAM" id="Phobius"/>
    </source>
</evidence>
<dbReference type="GO" id="GO:0016020">
    <property type="term" value="C:membrane"/>
    <property type="evidence" value="ECO:0007669"/>
    <property type="project" value="UniProtKB-SubCell"/>
</dbReference>
<feature type="transmembrane region" description="Helical" evidence="8">
    <location>
        <begin position="132"/>
        <end position="154"/>
    </location>
</feature>
<feature type="transmembrane region" description="Helical" evidence="8">
    <location>
        <begin position="255"/>
        <end position="275"/>
    </location>
</feature>
<dbReference type="PANTHER" id="PTHR10877:SF150">
    <property type="entry name" value="REJ DOMAIN-CONTAINING PROTEIN"/>
    <property type="match status" value="1"/>
</dbReference>
<keyword evidence="5 8" id="KW-0472">Membrane</keyword>
<dbReference type="Pfam" id="PF20519">
    <property type="entry name" value="Polycystin_dom"/>
    <property type="match status" value="1"/>
</dbReference>
<dbReference type="InterPro" id="IPR051223">
    <property type="entry name" value="Polycystin"/>
</dbReference>
<reference evidence="11 12" key="1">
    <citation type="journal article" date="2018" name="Sci. Rep.">
        <title>Genomic signatures of local adaptation to the degree of environmental predictability in rotifers.</title>
        <authorList>
            <person name="Franch-Gras L."/>
            <person name="Hahn C."/>
            <person name="Garcia-Roger E.M."/>
            <person name="Carmona M.J."/>
            <person name="Serra M."/>
            <person name="Gomez A."/>
        </authorList>
    </citation>
    <scope>NUCLEOTIDE SEQUENCE [LARGE SCALE GENOMIC DNA]</scope>
    <source>
        <strain evidence="11">HYR1</strain>
    </source>
</reference>
<dbReference type="STRING" id="10195.A0A3M7QW57"/>
<evidence type="ECO:0000256" key="5">
    <source>
        <dbReference type="ARBA" id="ARBA00023136"/>
    </source>
</evidence>
<keyword evidence="3 8" id="KW-0812">Transmembrane</keyword>
<evidence type="ECO:0000259" key="10">
    <source>
        <dbReference type="Pfam" id="PF20519"/>
    </source>
</evidence>
<dbReference type="InterPro" id="IPR003915">
    <property type="entry name" value="PKD_2"/>
</dbReference>
<evidence type="ECO:0000256" key="1">
    <source>
        <dbReference type="ARBA" id="ARBA00004141"/>
    </source>
</evidence>
<dbReference type="Pfam" id="PF08016">
    <property type="entry name" value="PKD_channel"/>
    <property type="match status" value="1"/>
</dbReference>
<dbReference type="EMBL" id="REGN01004932">
    <property type="protein sequence ID" value="RNA15513.1"/>
    <property type="molecule type" value="Genomic_DNA"/>
</dbReference>
<comment type="subcellular location">
    <subcellularLocation>
        <location evidence="1">Membrane</location>
        <topology evidence="1">Multi-pass membrane protein</topology>
    </subcellularLocation>
</comment>
<gene>
    <name evidence="11" type="ORF">BpHYR1_037677</name>
</gene>
<feature type="domain" description="Polycystin" evidence="10">
    <location>
        <begin position="8"/>
        <end position="159"/>
    </location>
</feature>
<dbReference type="PANTHER" id="PTHR10877">
    <property type="entry name" value="POLYCYSTIN FAMILY MEMBER"/>
    <property type="match status" value="1"/>
</dbReference>
<dbReference type="PRINTS" id="PR01433">
    <property type="entry name" value="POLYCYSTIN2"/>
</dbReference>
<dbReference type="GO" id="GO:0050982">
    <property type="term" value="P:detection of mechanical stimulus"/>
    <property type="evidence" value="ECO:0007669"/>
    <property type="project" value="TreeGrafter"/>
</dbReference>
<keyword evidence="4 8" id="KW-1133">Transmembrane helix</keyword>
<feature type="transmembrane region" description="Helical" evidence="8">
    <location>
        <begin position="353"/>
        <end position="378"/>
    </location>
</feature>
<dbReference type="Proteomes" id="UP000276133">
    <property type="component" value="Unassembled WGS sequence"/>
</dbReference>
<dbReference type="InterPro" id="IPR013122">
    <property type="entry name" value="PKD1_2_channel"/>
</dbReference>
<dbReference type="GO" id="GO:0005262">
    <property type="term" value="F:calcium channel activity"/>
    <property type="evidence" value="ECO:0007669"/>
    <property type="project" value="TreeGrafter"/>
</dbReference>
<protein>
    <submittedName>
        <fullName evidence="11">Polycystic kidney disease 1-like 2</fullName>
    </submittedName>
</protein>
<feature type="transmembrane region" description="Helical" evidence="8">
    <location>
        <begin position="206"/>
        <end position="224"/>
    </location>
</feature>
<evidence type="ECO:0000256" key="6">
    <source>
        <dbReference type="ARBA" id="ARBA00023180"/>
    </source>
</evidence>
<evidence type="ECO:0000313" key="11">
    <source>
        <dbReference type="EMBL" id="RNA15513.1"/>
    </source>
</evidence>
<evidence type="ECO:0000256" key="7">
    <source>
        <dbReference type="PIRSR" id="PIRSR603915-2"/>
    </source>
</evidence>
<dbReference type="OrthoDB" id="444119at2759"/>
<keyword evidence="6" id="KW-0325">Glycoprotein</keyword>
<dbReference type="GO" id="GO:0005509">
    <property type="term" value="F:calcium ion binding"/>
    <property type="evidence" value="ECO:0007669"/>
    <property type="project" value="InterPro"/>
</dbReference>
<name>A0A3M7QW57_BRAPC</name>
<evidence type="ECO:0000313" key="12">
    <source>
        <dbReference type="Proteomes" id="UP000276133"/>
    </source>
</evidence>
<feature type="domain" description="Polycystin cation channel PKD1/PKD2" evidence="9">
    <location>
        <begin position="164"/>
        <end position="383"/>
    </location>
</feature>
<organism evidence="11 12">
    <name type="scientific">Brachionus plicatilis</name>
    <name type="common">Marine rotifer</name>
    <name type="synonym">Brachionus muelleri</name>
    <dbReference type="NCBI Taxonomy" id="10195"/>
    <lineage>
        <taxon>Eukaryota</taxon>
        <taxon>Metazoa</taxon>
        <taxon>Spiralia</taxon>
        <taxon>Gnathifera</taxon>
        <taxon>Rotifera</taxon>
        <taxon>Eurotatoria</taxon>
        <taxon>Monogononta</taxon>
        <taxon>Pseudotrocha</taxon>
        <taxon>Ploima</taxon>
        <taxon>Brachionidae</taxon>
        <taxon>Brachionus</taxon>
    </lineage>
</organism>
<sequence>MMSSTFVNSKSCKVSRITEKINIDRCYYDYGLFNQEKSEFDEYWTRKNPNITSNKYSEYFQYKSSDELETYPYLGQYYNFYGGGYVYFLDIGKNSLEQIQTDLENLEKLSWIDAHTRGVFYEFQVYNPYLNLFAYCTILLEIIPTGKIIKTIFFEPVILFEPSNSFAAFIIAINIIFLIFTIFFMIKEIRLIIKQKLDYLKNFWNYVEWTIFVFTWFTFSMYLYRLYAKEDLIDKIKSHKEKVIKLQMVCYWNGMMSVCLGFLSFLGTLKFLKLLRFNRSIKEFMVTMRLCGNDLINFSLLFLFIWGAFSQLIYLEMHDKAKSFSTIISTFESTFLMTLNKLYKEIYVERDSLLISVVTIFFYIVVVFSLLSIFITIITDNFSKSARATDSDEEGLLVAEFLKEKFLDYFGKNGKIENRKKKHTSSQNNQNIDEYEKKFINIIENIDLKLK</sequence>